<dbReference type="InterPro" id="IPR036188">
    <property type="entry name" value="FAD/NAD-bd_sf"/>
</dbReference>
<dbReference type="Gene3D" id="3.50.50.60">
    <property type="entry name" value="FAD/NAD(P)-binding domain"/>
    <property type="match status" value="2"/>
</dbReference>
<feature type="binding site" evidence="12">
    <location>
        <begin position="182"/>
        <end position="189"/>
    </location>
    <ligand>
        <name>NAD(+)</name>
        <dbReference type="ChEBI" id="CHEBI:57540"/>
    </ligand>
</feature>
<evidence type="ECO:0000256" key="3">
    <source>
        <dbReference type="ARBA" id="ARBA00016961"/>
    </source>
</evidence>
<dbReference type="PIRSF" id="PIRSF000350">
    <property type="entry name" value="Mercury_reductase_MerA"/>
    <property type="match status" value="1"/>
</dbReference>
<keyword evidence="9 14" id="KW-0676">Redox-active center</keyword>
<evidence type="ECO:0000256" key="2">
    <source>
        <dbReference type="ARBA" id="ARBA00012608"/>
    </source>
</evidence>
<dbReference type="PANTHER" id="PTHR22912">
    <property type="entry name" value="DISULFIDE OXIDOREDUCTASE"/>
    <property type="match status" value="1"/>
</dbReference>
<name>A0A2S6NJE2_RHOGL</name>
<evidence type="ECO:0000313" key="18">
    <source>
        <dbReference type="Proteomes" id="UP000239724"/>
    </source>
</evidence>
<evidence type="ECO:0000256" key="10">
    <source>
        <dbReference type="ARBA" id="ARBA00049187"/>
    </source>
</evidence>
<evidence type="ECO:0000256" key="4">
    <source>
        <dbReference type="ARBA" id="ARBA00022630"/>
    </source>
</evidence>
<dbReference type="EC" id="1.8.1.4" evidence="2 14"/>
<keyword evidence="5 12" id="KW-0274">FAD</keyword>
<dbReference type="InterPro" id="IPR050151">
    <property type="entry name" value="Class-I_Pyr_Nuc-Dis_Oxidored"/>
</dbReference>
<dbReference type="InterPro" id="IPR006258">
    <property type="entry name" value="Lipoamide_DH"/>
</dbReference>
<dbReference type="Pfam" id="PF02852">
    <property type="entry name" value="Pyr_redox_dim"/>
    <property type="match status" value="1"/>
</dbReference>
<dbReference type="PRINTS" id="PR00368">
    <property type="entry name" value="FADPNR"/>
</dbReference>
<feature type="binding site" evidence="12">
    <location>
        <begin position="317"/>
        <end position="320"/>
    </location>
    <ligand>
        <name>FAD</name>
        <dbReference type="ChEBI" id="CHEBI:57692"/>
    </ligand>
</feature>
<dbReference type="SUPFAM" id="SSF55424">
    <property type="entry name" value="FAD/NAD-linked reductases, dimerisation (C-terminal) domain"/>
    <property type="match status" value="1"/>
</dbReference>
<dbReference type="Proteomes" id="UP000239724">
    <property type="component" value="Unassembled WGS sequence"/>
</dbReference>
<dbReference type="SUPFAM" id="SSF51905">
    <property type="entry name" value="FAD/NAD(P)-binding domain"/>
    <property type="match status" value="1"/>
</dbReference>
<feature type="binding site" evidence="12">
    <location>
        <position position="52"/>
    </location>
    <ligand>
        <name>FAD</name>
        <dbReference type="ChEBI" id="CHEBI:57692"/>
    </ligand>
</feature>
<feature type="domain" description="Pyridine nucleotide-disulphide oxidoreductase dimerisation" evidence="15">
    <location>
        <begin position="345"/>
        <end position="454"/>
    </location>
</feature>
<dbReference type="InterPro" id="IPR023753">
    <property type="entry name" value="FAD/NAD-binding_dom"/>
</dbReference>
<keyword evidence="18" id="KW-1185">Reference proteome</keyword>
<comment type="catalytic activity">
    <reaction evidence="10 14">
        <text>N(6)-[(R)-dihydrolipoyl]-L-lysyl-[protein] + NAD(+) = N(6)-[(R)-lipoyl]-L-lysyl-[protein] + NADH + H(+)</text>
        <dbReference type="Rhea" id="RHEA:15045"/>
        <dbReference type="Rhea" id="RHEA-COMP:10474"/>
        <dbReference type="Rhea" id="RHEA-COMP:10475"/>
        <dbReference type="ChEBI" id="CHEBI:15378"/>
        <dbReference type="ChEBI" id="CHEBI:57540"/>
        <dbReference type="ChEBI" id="CHEBI:57945"/>
        <dbReference type="ChEBI" id="CHEBI:83099"/>
        <dbReference type="ChEBI" id="CHEBI:83100"/>
        <dbReference type="EC" id="1.8.1.4"/>
    </reaction>
</comment>
<organism evidence="17 18">
    <name type="scientific">Rhodopila globiformis</name>
    <name type="common">Rhodopseudomonas globiformis</name>
    <dbReference type="NCBI Taxonomy" id="1071"/>
    <lineage>
        <taxon>Bacteria</taxon>
        <taxon>Pseudomonadati</taxon>
        <taxon>Pseudomonadota</taxon>
        <taxon>Alphaproteobacteria</taxon>
        <taxon>Acetobacterales</taxon>
        <taxon>Acetobacteraceae</taxon>
        <taxon>Rhodopila</taxon>
    </lineage>
</organism>
<feature type="active site" description="Proton acceptor" evidence="11">
    <location>
        <position position="443"/>
    </location>
</feature>
<evidence type="ECO:0000256" key="11">
    <source>
        <dbReference type="PIRSR" id="PIRSR000350-2"/>
    </source>
</evidence>
<evidence type="ECO:0000313" key="17">
    <source>
        <dbReference type="EMBL" id="PPQ34905.1"/>
    </source>
</evidence>
<dbReference type="InterPro" id="IPR016156">
    <property type="entry name" value="FAD/NAD-linked_Rdtase_dimer_sf"/>
</dbReference>
<dbReference type="NCBIfam" id="TIGR01350">
    <property type="entry name" value="lipoamide_DH"/>
    <property type="match status" value="1"/>
</dbReference>
<dbReference type="FunFam" id="3.30.390.30:FF:000001">
    <property type="entry name" value="Dihydrolipoyl dehydrogenase"/>
    <property type="match status" value="1"/>
</dbReference>
<dbReference type="InterPro" id="IPR004099">
    <property type="entry name" value="Pyr_nucl-diS_OxRdtase_dimer"/>
</dbReference>
<dbReference type="OrthoDB" id="7592487at2"/>
<dbReference type="RefSeq" id="WP_104518583.1">
    <property type="nucleotide sequence ID" value="NZ_NHRY01000084.1"/>
</dbReference>
<comment type="caution">
    <text evidence="17">The sequence shown here is derived from an EMBL/GenBank/DDBJ whole genome shotgun (WGS) entry which is preliminary data.</text>
</comment>
<protein>
    <recommendedName>
        <fullName evidence="3 14">Dihydrolipoyl dehydrogenase</fullName>
        <ecNumber evidence="2 14">1.8.1.4</ecNumber>
    </recommendedName>
</protein>
<reference evidence="17 18" key="1">
    <citation type="journal article" date="2018" name="Arch. Microbiol.">
        <title>New insights into the metabolic potential of the phototrophic purple bacterium Rhodopila globiformis DSM 161(T) from its draft genome sequence and evidence for a vanadium-dependent nitrogenase.</title>
        <authorList>
            <person name="Imhoff J.F."/>
            <person name="Rahn T."/>
            <person name="Kunzel S."/>
            <person name="Neulinger S.C."/>
        </authorList>
    </citation>
    <scope>NUCLEOTIDE SEQUENCE [LARGE SCALE GENOMIC DNA]</scope>
    <source>
        <strain evidence="17 18">DSM 161</strain>
    </source>
</reference>
<dbReference type="GO" id="GO:0050660">
    <property type="term" value="F:flavin adenine dinucleotide binding"/>
    <property type="evidence" value="ECO:0007669"/>
    <property type="project" value="InterPro"/>
</dbReference>
<feature type="domain" description="FAD/NAD(P)-binding" evidence="16">
    <location>
        <begin position="7"/>
        <end position="326"/>
    </location>
</feature>
<feature type="binding site" evidence="12">
    <location>
        <position position="311"/>
    </location>
    <ligand>
        <name>FAD</name>
        <dbReference type="ChEBI" id="CHEBI:57692"/>
    </ligand>
</feature>
<comment type="miscellaneous">
    <text evidence="14">The active site is a redox-active disulfide bond.</text>
</comment>
<feature type="binding site" evidence="12">
    <location>
        <position position="205"/>
    </location>
    <ligand>
        <name>NAD(+)</name>
        <dbReference type="ChEBI" id="CHEBI:57540"/>
    </ligand>
</feature>
<gene>
    <name evidence="17" type="ORF">CCS01_09335</name>
</gene>
<dbReference type="Gene3D" id="3.30.390.30">
    <property type="match status" value="1"/>
</dbReference>
<evidence type="ECO:0000256" key="9">
    <source>
        <dbReference type="ARBA" id="ARBA00023284"/>
    </source>
</evidence>
<feature type="disulfide bond" description="Redox-active" evidence="13">
    <location>
        <begin position="43"/>
        <end position="48"/>
    </location>
</feature>
<keyword evidence="4 14" id="KW-0285">Flavoprotein</keyword>
<feature type="binding site" evidence="12">
    <location>
        <position position="118"/>
    </location>
    <ligand>
        <name>FAD</name>
        <dbReference type="ChEBI" id="CHEBI:57692"/>
    </ligand>
</feature>
<dbReference type="PROSITE" id="PS00076">
    <property type="entry name" value="PYRIDINE_REDOX_1"/>
    <property type="match status" value="1"/>
</dbReference>
<comment type="cofactor">
    <cofactor evidence="12 14">
        <name>FAD</name>
        <dbReference type="ChEBI" id="CHEBI:57692"/>
    </cofactor>
    <text evidence="12 14">Binds 1 FAD per subunit.</text>
</comment>
<evidence type="ECO:0000256" key="14">
    <source>
        <dbReference type="RuleBase" id="RU003692"/>
    </source>
</evidence>
<evidence type="ECO:0000256" key="7">
    <source>
        <dbReference type="ARBA" id="ARBA00023027"/>
    </source>
</evidence>
<evidence type="ECO:0000256" key="5">
    <source>
        <dbReference type="ARBA" id="ARBA00022827"/>
    </source>
</evidence>
<evidence type="ECO:0000259" key="15">
    <source>
        <dbReference type="Pfam" id="PF02852"/>
    </source>
</evidence>
<dbReference type="PRINTS" id="PR00411">
    <property type="entry name" value="PNDRDTASEI"/>
</dbReference>
<evidence type="ECO:0000256" key="6">
    <source>
        <dbReference type="ARBA" id="ARBA00023002"/>
    </source>
</evidence>
<dbReference type="Pfam" id="PF07992">
    <property type="entry name" value="Pyr_redox_2"/>
    <property type="match status" value="1"/>
</dbReference>
<comment type="similarity">
    <text evidence="1 14">Belongs to the class-I pyridine nucleotide-disulfide oxidoreductase family.</text>
</comment>
<accession>A0A2S6NJE2</accession>
<dbReference type="InterPro" id="IPR012999">
    <property type="entry name" value="Pyr_OxRdtase_I_AS"/>
</dbReference>
<dbReference type="EMBL" id="NHRY01000084">
    <property type="protein sequence ID" value="PPQ34905.1"/>
    <property type="molecule type" value="Genomic_DNA"/>
</dbReference>
<dbReference type="GO" id="GO:0004148">
    <property type="term" value="F:dihydrolipoyl dehydrogenase (NADH) activity"/>
    <property type="evidence" value="ECO:0007669"/>
    <property type="project" value="UniProtKB-EC"/>
</dbReference>
<proteinExistence type="inferred from homology"/>
<dbReference type="GO" id="GO:0006103">
    <property type="term" value="P:2-oxoglutarate metabolic process"/>
    <property type="evidence" value="ECO:0007669"/>
    <property type="project" value="TreeGrafter"/>
</dbReference>
<keyword evidence="7 12" id="KW-0520">NAD</keyword>
<keyword evidence="8" id="KW-1015">Disulfide bond</keyword>
<sequence>MSDMTAKLLVVGGGPGGYVAAIRAGQLGIDTVLVERDYLGGTCLNVGCIPSKALIHAAEAYHDAVAASGESRFGLHVERPRIDFAQTIAWKNGIVERLTGGVAALLKRSRVRIVRGNGTMLDGKTCRVETDTAPQTIRAEHVLLATGSRPMELRALPFGGPVISSTEAMALPGVPERLAVIGAGYIGLELGTAFAKLGATVTVVEAMERILPLYDEDLTRPVARRLAALGVTVMTEATAQGLASGGDAVVVRMPDGDTREIGADRILVAVGRRPNTDGFGLEGLDLRMNGAFVRIDNRCATSMRNVWAIGDVTGEPMLAHRAMAQGAMVAEIIAGERRVFDKVAIPAICFTDPEIVAVGASPEAARSGGHEIRIGEFPFTANGRAMTKAAEDGFVRIVARADNHLVLGVQAVGHGVSELSAAFGLALEMGARLEDVADTIHAHPTQGEAVQEAALCALGHAIHI</sequence>
<dbReference type="AlphaFoldDB" id="A0A2S6NJE2"/>
<dbReference type="PANTHER" id="PTHR22912:SF160">
    <property type="entry name" value="DIHYDROLIPOYL DEHYDROGENASE"/>
    <property type="match status" value="1"/>
</dbReference>
<feature type="binding site" evidence="12">
    <location>
        <begin position="146"/>
        <end position="148"/>
    </location>
    <ligand>
        <name>FAD</name>
        <dbReference type="ChEBI" id="CHEBI:57692"/>
    </ligand>
</feature>
<evidence type="ECO:0000256" key="8">
    <source>
        <dbReference type="ARBA" id="ARBA00023157"/>
    </source>
</evidence>
<feature type="binding site" evidence="12">
    <location>
        <position position="271"/>
    </location>
    <ligand>
        <name>NAD(+)</name>
        <dbReference type="ChEBI" id="CHEBI:57540"/>
    </ligand>
</feature>
<evidence type="ECO:0000256" key="13">
    <source>
        <dbReference type="PIRSR" id="PIRSR000350-4"/>
    </source>
</evidence>
<keyword evidence="12" id="KW-0547">Nucleotide-binding</keyword>
<dbReference type="InterPro" id="IPR001100">
    <property type="entry name" value="Pyr_nuc-diS_OxRdtase"/>
</dbReference>
<keyword evidence="6 14" id="KW-0560">Oxidoreductase</keyword>
<evidence type="ECO:0000256" key="12">
    <source>
        <dbReference type="PIRSR" id="PIRSR000350-3"/>
    </source>
</evidence>
<evidence type="ECO:0000259" key="16">
    <source>
        <dbReference type="Pfam" id="PF07992"/>
    </source>
</evidence>
<evidence type="ECO:0000256" key="1">
    <source>
        <dbReference type="ARBA" id="ARBA00007532"/>
    </source>
</evidence>